<keyword evidence="1" id="KW-0418">Kinase</keyword>
<dbReference type="InterPro" id="IPR011009">
    <property type="entry name" value="Kinase-like_dom_sf"/>
</dbReference>
<dbReference type="PANTHER" id="PTHR22603">
    <property type="entry name" value="CHOLINE/ETHANOALAMINE KINASE"/>
    <property type="match status" value="1"/>
</dbReference>
<dbReference type="Gene3D" id="3.90.1200.10">
    <property type="match status" value="1"/>
</dbReference>
<sequence length="324" mass="36462">MTLTDERPDRAGERTVGSARTAVERRVEDVLTGIERWQGRTLTYAPVLGGLMNSNWRIAVEGCDTRYFLKIPGDGSDAFIDRSLANEAARRAGERGIGAEVVHFDAATGVEVIEFLEGYRACTNGDFKRPEVPREIIGIYRKLHDGSLLGGTKTMFDMIDEHLGQAREMGVRLPVDADLILGEYQQAKSALLAGGLDLVACHNDPMPGNFLVADGLPMRMVDYEFASNNERAYELALLIVEMFYTEEQALELIEQFYGNTDFATVARVQVCCALADTKWGLWAVVNQQLNTTWDFDYHKYGLWKLMRARLKMSDPRWAYWLTAL</sequence>
<dbReference type="PANTHER" id="PTHR22603:SF66">
    <property type="entry name" value="ETHANOLAMINE KINASE"/>
    <property type="match status" value="1"/>
</dbReference>
<accession>A0A378TMQ0</accession>
<evidence type="ECO:0000313" key="2">
    <source>
        <dbReference type="Proteomes" id="UP000254978"/>
    </source>
</evidence>
<dbReference type="GO" id="GO:0005737">
    <property type="term" value="C:cytoplasm"/>
    <property type="evidence" value="ECO:0007669"/>
    <property type="project" value="TreeGrafter"/>
</dbReference>
<dbReference type="Pfam" id="PF01633">
    <property type="entry name" value="Choline_kinase"/>
    <property type="match status" value="1"/>
</dbReference>
<evidence type="ECO:0000313" key="1">
    <source>
        <dbReference type="EMBL" id="STZ61989.1"/>
    </source>
</evidence>
<dbReference type="CDD" id="cd05151">
    <property type="entry name" value="ChoK-like"/>
    <property type="match status" value="1"/>
</dbReference>
<dbReference type="SUPFAM" id="SSF56112">
    <property type="entry name" value="Protein kinase-like (PK-like)"/>
    <property type="match status" value="1"/>
</dbReference>
<protein>
    <submittedName>
        <fullName evidence="1">Putative choline kinase involved in LPS biosynthesis</fullName>
    </submittedName>
</protein>
<keyword evidence="2" id="KW-1185">Reference proteome</keyword>
<dbReference type="RefSeq" id="WP_172545032.1">
    <property type="nucleotide sequence ID" value="NZ_AP022600.1"/>
</dbReference>
<dbReference type="Gene3D" id="3.30.200.20">
    <property type="entry name" value="Phosphorylase Kinase, domain 1"/>
    <property type="match status" value="1"/>
</dbReference>
<dbReference type="Proteomes" id="UP000254978">
    <property type="component" value="Unassembled WGS sequence"/>
</dbReference>
<gene>
    <name evidence="1" type="ORF">NCTC10821_05552</name>
</gene>
<dbReference type="GO" id="GO:0004305">
    <property type="term" value="F:ethanolamine kinase activity"/>
    <property type="evidence" value="ECO:0007669"/>
    <property type="project" value="TreeGrafter"/>
</dbReference>
<name>A0A378TMQ0_9MYCO</name>
<organism evidence="1 2">
    <name type="scientific">Mycolicibacterium tokaiense</name>
    <dbReference type="NCBI Taxonomy" id="39695"/>
    <lineage>
        <taxon>Bacteria</taxon>
        <taxon>Bacillati</taxon>
        <taxon>Actinomycetota</taxon>
        <taxon>Actinomycetes</taxon>
        <taxon>Mycobacteriales</taxon>
        <taxon>Mycobacteriaceae</taxon>
        <taxon>Mycolicibacterium</taxon>
    </lineage>
</organism>
<dbReference type="AlphaFoldDB" id="A0A378TMQ0"/>
<reference evidence="1 2" key="1">
    <citation type="submission" date="2018-06" db="EMBL/GenBank/DDBJ databases">
        <authorList>
            <consortium name="Pathogen Informatics"/>
            <person name="Doyle S."/>
        </authorList>
    </citation>
    <scope>NUCLEOTIDE SEQUENCE [LARGE SCALE GENOMIC DNA]</scope>
    <source>
        <strain evidence="1 2">NCTC10821</strain>
    </source>
</reference>
<dbReference type="GO" id="GO:0006646">
    <property type="term" value="P:phosphatidylethanolamine biosynthetic process"/>
    <property type="evidence" value="ECO:0007669"/>
    <property type="project" value="TreeGrafter"/>
</dbReference>
<dbReference type="EMBL" id="UGQT01000001">
    <property type="protein sequence ID" value="STZ61989.1"/>
    <property type="molecule type" value="Genomic_DNA"/>
</dbReference>
<keyword evidence="1" id="KW-0808">Transferase</keyword>
<proteinExistence type="predicted"/>